<gene>
    <name evidence="10" type="ORF">FIC94_20865</name>
</gene>
<dbReference type="InterPro" id="IPR011764">
    <property type="entry name" value="Biotin_carboxylation_dom"/>
</dbReference>
<dbReference type="Gene3D" id="3.30.470.20">
    <property type="entry name" value="ATP-grasp fold, B domain"/>
    <property type="match status" value="1"/>
</dbReference>
<evidence type="ECO:0000313" key="11">
    <source>
        <dbReference type="Proteomes" id="UP000312784"/>
    </source>
</evidence>
<feature type="domain" description="Biotin carboxylation" evidence="9">
    <location>
        <begin position="3"/>
        <end position="446"/>
    </location>
</feature>
<evidence type="ECO:0000313" key="10">
    <source>
        <dbReference type="EMBL" id="TNV10075.1"/>
    </source>
</evidence>
<evidence type="ECO:0000256" key="1">
    <source>
        <dbReference type="ARBA" id="ARBA00003761"/>
    </source>
</evidence>
<evidence type="ECO:0000256" key="5">
    <source>
        <dbReference type="ARBA" id="ARBA00022840"/>
    </source>
</evidence>
<dbReference type="SUPFAM" id="SSF51246">
    <property type="entry name" value="Rudiment single hybrid motif"/>
    <property type="match status" value="1"/>
</dbReference>
<dbReference type="InterPro" id="IPR005481">
    <property type="entry name" value="BC-like_N"/>
</dbReference>
<dbReference type="PANTHER" id="PTHR48095:SF2">
    <property type="entry name" value="BIOTIN CARBOXYLASE, CHLOROPLASTIC"/>
    <property type="match status" value="1"/>
</dbReference>
<dbReference type="Pfam" id="PF00289">
    <property type="entry name" value="Biotin_carb_N"/>
    <property type="match status" value="1"/>
</dbReference>
<evidence type="ECO:0000256" key="4">
    <source>
        <dbReference type="ARBA" id="ARBA00022741"/>
    </source>
</evidence>
<keyword evidence="5 7" id="KW-0067">ATP-binding</keyword>
<feature type="domain" description="ATP-grasp" evidence="8">
    <location>
        <begin position="122"/>
        <end position="317"/>
    </location>
</feature>
<dbReference type="RefSeq" id="WP_140026270.1">
    <property type="nucleotide sequence ID" value="NZ_JBHUFG010000015.1"/>
</dbReference>
<dbReference type="EC" id="6.3.4.14" evidence="2"/>
<keyword evidence="4 7" id="KW-0547">Nucleotide-binding</keyword>
<dbReference type="PROSITE" id="PS50979">
    <property type="entry name" value="BC"/>
    <property type="match status" value="1"/>
</dbReference>
<comment type="catalytic activity">
    <reaction evidence="6">
        <text>N(6)-biotinyl-L-lysyl-[protein] + hydrogencarbonate + ATP = N(6)-carboxybiotinyl-L-lysyl-[protein] + ADP + phosphate + H(+)</text>
        <dbReference type="Rhea" id="RHEA:13501"/>
        <dbReference type="Rhea" id="RHEA-COMP:10505"/>
        <dbReference type="Rhea" id="RHEA-COMP:10506"/>
        <dbReference type="ChEBI" id="CHEBI:15378"/>
        <dbReference type="ChEBI" id="CHEBI:17544"/>
        <dbReference type="ChEBI" id="CHEBI:30616"/>
        <dbReference type="ChEBI" id="CHEBI:43474"/>
        <dbReference type="ChEBI" id="CHEBI:83144"/>
        <dbReference type="ChEBI" id="CHEBI:83145"/>
        <dbReference type="ChEBI" id="CHEBI:456216"/>
        <dbReference type="EC" id="6.3.4.14"/>
    </reaction>
</comment>
<dbReference type="SUPFAM" id="SSF52440">
    <property type="entry name" value="PreATP-grasp domain"/>
    <property type="match status" value="1"/>
</dbReference>
<dbReference type="EMBL" id="VEWL01000020">
    <property type="protein sequence ID" value="TNV10075.1"/>
    <property type="molecule type" value="Genomic_DNA"/>
</dbReference>
<protein>
    <recommendedName>
        <fullName evidence="2">biotin carboxylase</fullName>
        <ecNumber evidence="2">6.3.4.14</ecNumber>
    </recommendedName>
</protein>
<dbReference type="InterPro" id="IPR051602">
    <property type="entry name" value="ACC_Biotin_Carboxylase"/>
</dbReference>
<dbReference type="InterPro" id="IPR016185">
    <property type="entry name" value="PreATP-grasp_dom_sf"/>
</dbReference>
<comment type="function">
    <text evidence="1">This protein is a component of the acetyl coenzyme A carboxylase complex; first, biotin carboxylase catalyzes the carboxylation of the carrier protein and then the transcarboxylase transfers the carboxyl group to form malonyl-CoA.</text>
</comment>
<comment type="caution">
    <text evidence="10">The sequence shown here is derived from an EMBL/GenBank/DDBJ whole genome shotgun (WGS) entry which is preliminary data.</text>
</comment>
<dbReference type="Proteomes" id="UP000312784">
    <property type="component" value="Unassembled WGS sequence"/>
</dbReference>
<dbReference type="InterPro" id="IPR011054">
    <property type="entry name" value="Rudment_hybrid_motif"/>
</dbReference>
<dbReference type="InterPro" id="IPR005479">
    <property type="entry name" value="CPAse_ATP-bd"/>
</dbReference>
<dbReference type="InterPro" id="IPR005482">
    <property type="entry name" value="Biotin_COase_C"/>
</dbReference>
<proteinExistence type="predicted"/>
<dbReference type="PROSITE" id="PS50975">
    <property type="entry name" value="ATP_GRASP"/>
    <property type="match status" value="1"/>
</dbReference>
<evidence type="ECO:0000256" key="3">
    <source>
        <dbReference type="ARBA" id="ARBA00022598"/>
    </source>
</evidence>
<evidence type="ECO:0000256" key="2">
    <source>
        <dbReference type="ARBA" id="ARBA00013263"/>
    </source>
</evidence>
<sequence length="456" mass="49282">MAQIKRILIANRGEIAVRVIRSCRSLGIETVLAVSEADRDTLGAKLATQSVCIGPSRATESYLKIDTIIHTALAANCDAIHPGYGFLSENRALADACREHGLIFIGPSPEQLEAVGDKLIARHHAEAAGVPLVPGGSVASLDEAATIAETIGFPLLVKAVAGGGGRGMKRVDHVEQLGPTLDLAIAEATAAFGDGRVYLERFVSVGRHVEVQILSDGDTVLHVGERDCSVQRRYQKLVEEAPAPRLSQTLRRGLHEAALAFARHIQYRSLGTVEFLVDVEREAFYFLEMNARIQVEHPVTEAISGLDLVALQIKIAEGTPLPLAQDDIILDGHALECRLNAEDIQADFRPAPGRVTQVWFPSLPGLRVDTHMQAGAMISPFYDSMVCKLIAWGKSREQAIDTMLQALRISTLEGIATNAALHQAILSDASFREGGVDTNYLARLLPKVLNPVEETP</sequence>
<dbReference type="PROSITE" id="PS00867">
    <property type="entry name" value="CPSASE_2"/>
    <property type="match status" value="1"/>
</dbReference>
<dbReference type="PANTHER" id="PTHR48095">
    <property type="entry name" value="PYRUVATE CARBOXYLASE SUBUNIT A"/>
    <property type="match status" value="1"/>
</dbReference>
<evidence type="ECO:0000259" key="9">
    <source>
        <dbReference type="PROSITE" id="PS50979"/>
    </source>
</evidence>
<accession>A0ABY2XZY4</accession>
<dbReference type="SUPFAM" id="SSF56059">
    <property type="entry name" value="Glutathione synthetase ATP-binding domain-like"/>
    <property type="match status" value="1"/>
</dbReference>
<keyword evidence="3" id="KW-0436">Ligase</keyword>
<name>A0ABY2XZY4_9HYPH</name>
<dbReference type="InterPro" id="IPR011761">
    <property type="entry name" value="ATP-grasp"/>
</dbReference>
<evidence type="ECO:0000256" key="6">
    <source>
        <dbReference type="ARBA" id="ARBA00048600"/>
    </source>
</evidence>
<reference evidence="10 11" key="1">
    <citation type="submission" date="2019-06" db="EMBL/GenBank/DDBJ databases">
        <title>Ochrobactrum cricket sp.nov., isolated from the insect Teleogryllus occipitalis living in deserted cropland.</title>
        <authorList>
            <person name="Hu M."/>
        </authorList>
    </citation>
    <scope>NUCLEOTIDE SEQUENCE [LARGE SCALE GENOMIC DNA]</scope>
    <source>
        <strain evidence="10 11">LCB8</strain>
    </source>
</reference>
<organism evidence="10 11">
    <name type="scientific">Ochrobactrum teleogrylli</name>
    <dbReference type="NCBI Taxonomy" id="2479765"/>
    <lineage>
        <taxon>Bacteria</taxon>
        <taxon>Pseudomonadati</taxon>
        <taxon>Pseudomonadota</taxon>
        <taxon>Alphaproteobacteria</taxon>
        <taxon>Hyphomicrobiales</taxon>
        <taxon>Brucellaceae</taxon>
        <taxon>Brucella/Ochrobactrum group</taxon>
        <taxon>Ochrobactrum</taxon>
    </lineage>
</organism>
<dbReference type="Pfam" id="PF02786">
    <property type="entry name" value="CPSase_L_D2"/>
    <property type="match status" value="1"/>
</dbReference>
<evidence type="ECO:0000259" key="8">
    <source>
        <dbReference type="PROSITE" id="PS50975"/>
    </source>
</evidence>
<dbReference type="Pfam" id="PF02785">
    <property type="entry name" value="Biotin_carb_C"/>
    <property type="match status" value="1"/>
</dbReference>
<keyword evidence="11" id="KW-1185">Reference proteome</keyword>
<evidence type="ECO:0000256" key="7">
    <source>
        <dbReference type="PROSITE-ProRule" id="PRU00409"/>
    </source>
</evidence>
<dbReference type="SMART" id="SM00878">
    <property type="entry name" value="Biotin_carb_C"/>
    <property type="match status" value="1"/>
</dbReference>